<reference evidence="4" key="1">
    <citation type="journal article" date="2022" name="Int. J. Syst. Evol. Microbiol.">
        <title>Genome-based, phenotypic and chemotaxonomic classification of Faecalibacterium strains: proposal of three novel species Faecalibacterium duncaniae sp. nov., Faecalibacterium hattorii sp. nov. and Faecalibacterium gallinarum sp. nov. .</title>
        <authorList>
            <person name="Sakamoto M."/>
            <person name="Sakurai N."/>
            <person name="Tanno H."/>
            <person name="Iino T."/>
            <person name="Ohkuma M."/>
            <person name="Endo A."/>
        </authorList>
    </citation>
    <scope>NUCLEOTIDE SEQUENCE</scope>
    <source>
        <strain evidence="4">JCM 17207</strain>
    </source>
</reference>
<dbReference type="Gene3D" id="3.20.20.80">
    <property type="entry name" value="Glycosidases"/>
    <property type="match status" value="1"/>
</dbReference>
<gene>
    <name evidence="4" type="ORF">JCM17207_21630</name>
</gene>
<keyword evidence="4" id="KW-0378">Hydrolase</keyword>
<dbReference type="Gene3D" id="2.60.120.260">
    <property type="entry name" value="Galactose-binding domain-like"/>
    <property type="match status" value="1"/>
</dbReference>
<comment type="similarity">
    <text evidence="1">Belongs to the glycosyl hydrolase 2 family.</text>
</comment>
<dbReference type="GO" id="GO:0005975">
    <property type="term" value="P:carbohydrate metabolic process"/>
    <property type="evidence" value="ECO:0007669"/>
    <property type="project" value="InterPro"/>
</dbReference>
<organism evidence="4 5">
    <name type="scientific">Faecalibacterium gallinarum</name>
    <dbReference type="NCBI Taxonomy" id="2903556"/>
    <lineage>
        <taxon>Bacteria</taxon>
        <taxon>Bacillati</taxon>
        <taxon>Bacillota</taxon>
        <taxon>Clostridia</taxon>
        <taxon>Eubacteriales</taxon>
        <taxon>Oscillospiraceae</taxon>
        <taxon>Faecalibacterium</taxon>
    </lineage>
</organism>
<dbReference type="InterPro" id="IPR006104">
    <property type="entry name" value="Glyco_hydro_2_N"/>
</dbReference>
<evidence type="ECO:0000256" key="1">
    <source>
        <dbReference type="ARBA" id="ARBA00007401"/>
    </source>
</evidence>
<evidence type="ECO:0000313" key="4">
    <source>
        <dbReference type="EMBL" id="GJN65538.1"/>
    </source>
</evidence>
<accession>A0AA37J0C8</accession>
<dbReference type="InterPro" id="IPR006103">
    <property type="entry name" value="Glyco_hydro_2_cat"/>
</dbReference>
<evidence type="ECO:0000313" key="5">
    <source>
        <dbReference type="Proteomes" id="UP001055185"/>
    </source>
</evidence>
<name>A0AA37J0C8_9FIRM</name>
<feature type="domain" description="Glycosyl hydrolases family 2 sugar binding" evidence="3">
    <location>
        <begin position="79"/>
        <end position="144"/>
    </location>
</feature>
<evidence type="ECO:0000259" key="3">
    <source>
        <dbReference type="Pfam" id="PF02837"/>
    </source>
</evidence>
<comment type="caution">
    <text evidence="4">The sequence shown here is derived from an EMBL/GenBank/DDBJ whole genome shotgun (WGS) entry which is preliminary data.</text>
</comment>
<dbReference type="SUPFAM" id="SSF49303">
    <property type="entry name" value="beta-Galactosidase/glucuronidase domain"/>
    <property type="match status" value="1"/>
</dbReference>
<dbReference type="Proteomes" id="UP001055185">
    <property type="component" value="Unassembled WGS sequence"/>
</dbReference>
<feature type="domain" description="Glycoside hydrolase family 2 catalytic" evidence="2">
    <location>
        <begin position="278"/>
        <end position="443"/>
    </location>
</feature>
<proteinExistence type="inferred from homology"/>
<dbReference type="InterPro" id="IPR036156">
    <property type="entry name" value="Beta-gal/glucu_dom_sf"/>
</dbReference>
<dbReference type="PANTHER" id="PTHR42732">
    <property type="entry name" value="BETA-GALACTOSIDASE"/>
    <property type="match status" value="1"/>
</dbReference>
<dbReference type="SUPFAM" id="SSF51445">
    <property type="entry name" value="(Trans)glycosidases"/>
    <property type="match status" value="1"/>
</dbReference>
<dbReference type="InterPro" id="IPR051913">
    <property type="entry name" value="GH2_Domain-Containing"/>
</dbReference>
<dbReference type="InterPro" id="IPR017853">
    <property type="entry name" value="GH"/>
</dbReference>
<dbReference type="RefSeq" id="WP_238317753.1">
    <property type="nucleotide sequence ID" value="NZ_BQKV01000098.1"/>
</dbReference>
<protein>
    <submittedName>
        <fullName evidence="4">Glycosyl hydrolase</fullName>
    </submittedName>
</protein>
<dbReference type="Pfam" id="PF02836">
    <property type="entry name" value="Glyco_hydro_2_C"/>
    <property type="match status" value="1"/>
</dbReference>
<evidence type="ECO:0000259" key="2">
    <source>
        <dbReference type="Pfam" id="PF02836"/>
    </source>
</evidence>
<dbReference type="SUPFAM" id="SSF49785">
    <property type="entry name" value="Galactose-binding domain-like"/>
    <property type="match status" value="1"/>
</dbReference>
<dbReference type="AlphaFoldDB" id="A0AA37J0C8"/>
<keyword evidence="5" id="KW-1185">Reference proteome</keyword>
<dbReference type="PANTHER" id="PTHR42732:SF2">
    <property type="entry name" value="BETA-MANNOSIDASE"/>
    <property type="match status" value="1"/>
</dbReference>
<dbReference type="EMBL" id="BQKV01000098">
    <property type="protein sequence ID" value="GJN65538.1"/>
    <property type="molecule type" value="Genomic_DNA"/>
</dbReference>
<dbReference type="GO" id="GO:0004553">
    <property type="term" value="F:hydrolase activity, hydrolyzing O-glycosyl compounds"/>
    <property type="evidence" value="ECO:0007669"/>
    <property type="project" value="InterPro"/>
</dbReference>
<dbReference type="Pfam" id="PF02837">
    <property type="entry name" value="Glyco_hydro_2_N"/>
    <property type="match status" value="1"/>
</dbReference>
<dbReference type="InterPro" id="IPR008979">
    <property type="entry name" value="Galactose-bd-like_sf"/>
</dbReference>
<sequence>MKETLFTAAGEALPTLPWPDYPRPQLQRASFLNLNGRWQFAVSPSDELPDRYNQDILVPFCPESVLSGIGKHFPEGSRLFYHRSFSLPAKFNRGKILLHVDGADQQVDCFLNGQFLGGHTGGYDAATFDITAAVLPGENQLVLRTRDDLRGRVLPCGKQVEKPGGMWYTPVSGLWQTVWLESVPKRYIKRLDFACDLEKAILDVGDESLFGTVTVADPSGNFTVPLEKGRAVLRPPQPRLWSPESPFLYSILIQAGEDQVESYFALRTLEIKQIGKYKRLCLNGKPYFFHGVLDQGYWSDGIFTPASPAAYEEDIRAMKALGFNTLRKHIKVEPPLFYYACDCLGMAVFQDMVSNGDYSFLRDTVLPNLGFRTRRSDKTIHPDPVTRAAFLAGMEATVTTLKNHPCIVYWTIFNEGWGQFDSSAVYKKLRALDHSRFIDSTSGWFICGETDVDSRHIYFGPWKLKVGKKPLVLTEFGGICLPVKGHLQCPGRSYGYGACKTPEALETAVLTLYEQRVLPLVEQGLCAAIYTQLSDVEEEVNGLLTADRKVCKLAAAPMAAMAKRLTEACR</sequence>